<proteinExistence type="predicted"/>
<feature type="region of interest" description="Disordered" evidence="1">
    <location>
        <begin position="2469"/>
        <end position="2504"/>
    </location>
</feature>
<sequence>MNAILTVVLLTIIPTSHPKTFEENSGPSLNRLLITSCADISLSSSTPNCLHLSTSTWIASTIRLASKDVSVIGSEQTIIATVSGKQLADNHRNHCDSDSSANCPSSSVFTIQNTTLSLASLTFDLVSGIVVFVHFILHFRTTKPGFLACVLSELEFSCFGRIGGLPCGCAVSPFKLVPSTFDSESSCSLTVSLCMLKNSGNQIGSVLEIDPALPPTESISMSLSSIHLDSQTLTSNSGLSFSSSPSEYGLTNDCQIQSVVSDCQFFNLSSNPAHPTSLSFRWLRERIVGCEVRCVVKSMEGTLTTRLGKQNEFLIQNSSLLECVNEEETETTKSYDYLPEITSSAQRINHGSEFTHYVFQGCTIKATNMTSSFVLITLNPITGNVKFVGCSFEVECHAQHITLVSATAVRANKVKCLIDTCTFKFWRETETSTGNNQISLFNFQEVCIVSSTFSPPTSKFSSARAVSLSNPVSFLFFSNTSFVRQTSNGNGGALNLPFSLIRFFHCHFDGNKANQGGAVSTASIYHYFTSCTFTRNEATKWGGAIYSGYLLRLRMFDCHFDQNQASWKYENDQTQLAHYRGNDIFAYSSIWNGMDGTTVFGCTSTSETPKYGYFSSNSNNGVHPQDDILLPSPSGSSFSNVFFVEAGESGMCSEGDPCGSVGAALSELSTDPSLINLGNGIFEEDTLDISKRVELRGLGFFVNTSTFTTLKTSCVVSGGGNVTLMSLSLKPTDSSSTILAMQSTSQSFLSNVKIECISGHLAPLLSFSSGTSTVHSSWLSSIKMENHAAIEITGSASVTFHAAWFMEIARVSGNGGSCIDSSTSGVISFIQTNMAHCSSSGRAGCLDLIASSSNSQVIFNKILFTKNTVTASISLFGNDIAHTSFVPSKISTISNCRSLSALPHILVNNTFESNLVCSTLFFTSNGIDHPFATDFEQGVPLSWFRGFREEIDAMMESSTEVLLRISDPQTFTPFEITRKTVAFMGCSLTPKFYDRRLVFVGVSGYLRFASTAMTFSNAPTVIPFVVAPTAKRLLMQTLSITLSGSQQNVPFVQCNGGTLCFDRVIFSTSSGLILTGCSMMECSVTSIEFLASSIENVTSDEDGAVFHATNCSFKSESSSFKKCRARNGGAVAIELSGSKSILITHESTSAFATTFSECVAVGESSSGSNSLGRGGALFVSGTSTHSTPILFNSSSTNHARFEGNIADLGMDLFITSDLFNGKETDAIDSFGGGSMSADDHVAIEDRPSSDSEWIGLLIPTPKVSVNGSITEIMTGLSGQDVESCKWTSTFCATLGYGMKHLTKKYSTGELFPQSIQFVWNMTYDETGVVVNDQDVSVSGTTTKNAKTAEVLRTIVEIVESTTASSLFTIKNHSKLSVSGLDLRAIGKCGLFDLEADGDCLIVSDVGVVCSDGTEYWKALIKSSGRPVSIDSCTFNTSNGGPATLTHPLIQLVSPSTDVVPLAAITLRSVRISSFRSTRMIVEIDTDGPISVLNTLFSSCSSSSEMNGKVIHVKTSNLDKSITKERWSGSVVEGVEASWFYGQDRSLASTSGLFELSLLLMLGDGPSDTVLVSSNAHSSPHINCGSSALPCSTFEASLRSSTNHSIHSIVIAQPSLLELRFVTESSLTIQSQTGKQVLALQTLAQFGVDDDSTVLLLSSLEMPIDPTCSSSPVFLVSNGELHLSSSQISTNSLALLHSDVITLIKVLNAGTLQLTDSSIQNIQFTNPKQGTTIFLENDARIVKDSSSIFSAISSNGTGSLLFVCSDNLSQTATTSPLLDFNSTIPLPTNTLFSETEKNRFFGREGSDEWSLLYFWHPHTSGSVHINTAGQDHPNCGTKPLPCSSIVESQSKLKGEQKSMNLDTKSTLSSELVSTTTEWTLTQSSGCCLWFEGEGQLKISKSTPSKLTLSEITMEFGTLKEARTSAVMLIEEGWMILSLCEIGDGLSEIGISVGRVCGGSLTIGGTTMNLVSSTTPLFSTESGSLIVEESCSITHPASSRTAPLFSISGGSASLTSTTIPRITLSSSNSLISVCGSGSLSICDIDFDSMENSGSGAVLHFSSSGCLSLNRVNLNGSRCGSSGKGRSLFISRSDAFTLDNLHLRDVSVTQPTSLGTHEILIEGTSLESAACSDWKTFVGSDSSLLTRSTIVENWFENRENSSLSVPIAYLIFGRTTGAVHVKTDFWDHPNCGTEQLPCSTLLTAHNKLTEANQAIILESDASLSSSLFAKSAGSVISSESSLFVVSLTSSAQFSVEPSTSLTLTNHIVSLPDAITKTVFLVSAGTLSLSSLDFRTSAVSQSSTAPLFSVSSGSLILTETCMLFTQILQQASSSVIEQNGGKVEMRTCSIVNVSKVSGDGSVVHSTLASAKDSLSVDGCSFLSCSSSGKGGVIFVSCEVVKTPPLFFDWDLSFTLDDPETEAEETTESRDGVLEIDEITDSYQLHPETPESTHHQHLPYPTNKRVSVDSRLMSARQKPDLDIKRRKSTMDDIAPVIHSARSKTRTESRRMEEVIRHLVRTPDQTLFGQLDTILSSWESSPKQTEKDTHSPHSQHISSSRDDSTSNFGSTRSVHHDPLNPSAPNTPIILPLSKESPLTNSHTQLIEGRDNSVLSATKRNGMQANSPSSTRRLGLFMSDTLHASWNVLSSRFFIVVKTKSPARLYLDTNGDRAKFGLDGPSSGSSSPLNGSILSDIQLMVLTARCEIIFVDPNEWLRSVGVWWNSTMEVIDAPNKLALSGPTFDLTLGVNPQTPLFSGRGAHAEQKTKVLSRRVSADTWAKTIRSTVADVERDLSAVLMQSLFSNQLTAASSTI</sequence>
<feature type="chain" id="PRO_5047362913" evidence="2">
    <location>
        <begin position="19"/>
        <end position="2808"/>
    </location>
</feature>
<accession>A0ABQ9X152</accession>
<gene>
    <name evidence="3" type="ORF">BLNAU_19550</name>
</gene>
<feature type="region of interest" description="Disordered" evidence="1">
    <location>
        <begin position="2533"/>
        <end position="2589"/>
    </location>
</feature>
<dbReference type="EMBL" id="JARBJD010000257">
    <property type="protein sequence ID" value="KAK2945526.1"/>
    <property type="molecule type" value="Genomic_DNA"/>
</dbReference>
<feature type="signal peptide" evidence="2">
    <location>
        <begin position="1"/>
        <end position="18"/>
    </location>
</feature>
<evidence type="ECO:0000313" key="3">
    <source>
        <dbReference type="EMBL" id="KAK2945526.1"/>
    </source>
</evidence>
<reference evidence="3 4" key="1">
    <citation type="journal article" date="2022" name="bioRxiv">
        <title>Genomics of Preaxostyla Flagellates Illuminates Evolutionary Transitions and the Path Towards Mitochondrial Loss.</title>
        <authorList>
            <person name="Novak L.V.F."/>
            <person name="Treitli S.C."/>
            <person name="Pyrih J."/>
            <person name="Halakuc P."/>
            <person name="Pipaliya S.V."/>
            <person name="Vacek V."/>
            <person name="Brzon O."/>
            <person name="Soukal P."/>
            <person name="Eme L."/>
            <person name="Dacks J.B."/>
            <person name="Karnkowska A."/>
            <person name="Elias M."/>
            <person name="Hampl V."/>
        </authorList>
    </citation>
    <scope>NUCLEOTIDE SEQUENCE [LARGE SCALE GENOMIC DNA]</scope>
    <source>
        <strain evidence="3">NAU3</strain>
        <tissue evidence="3">Gut</tissue>
    </source>
</reference>
<dbReference type="Proteomes" id="UP001281761">
    <property type="component" value="Unassembled WGS sequence"/>
</dbReference>
<organism evidence="3 4">
    <name type="scientific">Blattamonas nauphoetae</name>
    <dbReference type="NCBI Taxonomy" id="2049346"/>
    <lineage>
        <taxon>Eukaryota</taxon>
        <taxon>Metamonada</taxon>
        <taxon>Preaxostyla</taxon>
        <taxon>Oxymonadida</taxon>
        <taxon>Blattamonas</taxon>
    </lineage>
</organism>
<keyword evidence="2" id="KW-0732">Signal</keyword>
<comment type="caution">
    <text evidence="3">The sequence shown here is derived from an EMBL/GenBank/DDBJ whole genome shotgun (WGS) entry which is preliminary data.</text>
</comment>
<protein>
    <submittedName>
        <fullName evidence="3">Uncharacterized protein</fullName>
    </submittedName>
</protein>
<evidence type="ECO:0000313" key="4">
    <source>
        <dbReference type="Proteomes" id="UP001281761"/>
    </source>
</evidence>
<name>A0ABQ9X152_9EUKA</name>
<keyword evidence="4" id="KW-1185">Reference proteome</keyword>
<evidence type="ECO:0000256" key="2">
    <source>
        <dbReference type="SAM" id="SignalP"/>
    </source>
</evidence>
<evidence type="ECO:0000256" key="1">
    <source>
        <dbReference type="SAM" id="MobiDB-lite"/>
    </source>
</evidence>